<evidence type="ECO:0008006" key="3">
    <source>
        <dbReference type="Google" id="ProtNLM"/>
    </source>
</evidence>
<dbReference type="AlphaFoldDB" id="A0A7J9LMT8"/>
<dbReference type="EMBL" id="JABFAF010000007">
    <property type="protein sequence ID" value="MBA0859948.1"/>
    <property type="molecule type" value="Genomic_DNA"/>
</dbReference>
<reference evidence="1 2" key="1">
    <citation type="journal article" date="2019" name="Genome Biol. Evol.">
        <title>Insights into the evolution of the New World diploid cottons (Gossypium, subgenus Houzingenia) based on genome sequencing.</title>
        <authorList>
            <person name="Grover C.E."/>
            <person name="Arick M.A. 2nd"/>
            <person name="Thrash A."/>
            <person name="Conover J.L."/>
            <person name="Sanders W.S."/>
            <person name="Peterson D.G."/>
            <person name="Frelichowski J.E."/>
            <person name="Scheffler J.A."/>
            <person name="Scheffler B.E."/>
            <person name="Wendel J.F."/>
        </authorList>
    </citation>
    <scope>NUCLEOTIDE SEQUENCE [LARGE SCALE GENOMIC DNA]</scope>
    <source>
        <strain evidence="1">1</strain>
        <tissue evidence="1">Leaf</tissue>
    </source>
</reference>
<keyword evidence="2" id="KW-1185">Reference proteome</keyword>
<dbReference type="Proteomes" id="UP000593576">
    <property type="component" value="Unassembled WGS sequence"/>
</dbReference>
<sequence length="243" mass="28974">MRRVYYNFGRRTFIVRVFGGWVDSHQLKENNTLGHTSFRSSHFTDWGVVCSKLLGLVLEMIYRGRIEMNWLRRNFVGLDDDLIEVEREQQTRAYILHIIRGILISDKSQTLVHLRWLLKLIDFRGAELACDPEYTQWFKIHGKPYLYGEEVRHRHPHTSRPQRPPLNPKTVENICSTNVVYHPNQLFIDQRIHDGNQEYIDRNQSKANKMSYRDHNPNWRLNQERTQRATIDHPDVAQILTDI</sequence>
<name>A0A7J9LMT8_GOSSC</name>
<accession>A0A7J9LMT8</accession>
<organism evidence="1 2">
    <name type="scientific">Gossypium schwendimanii</name>
    <name type="common">Cotton</name>
    <dbReference type="NCBI Taxonomy" id="34291"/>
    <lineage>
        <taxon>Eukaryota</taxon>
        <taxon>Viridiplantae</taxon>
        <taxon>Streptophyta</taxon>
        <taxon>Embryophyta</taxon>
        <taxon>Tracheophyta</taxon>
        <taxon>Spermatophyta</taxon>
        <taxon>Magnoliopsida</taxon>
        <taxon>eudicotyledons</taxon>
        <taxon>Gunneridae</taxon>
        <taxon>Pentapetalae</taxon>
        <taxon>rosids</taxon>
        <taxon>malvids</taxon>
        <taxon>Malvales</taxon>
        <taxon>Malvaceae</taxon>
        <taxon>Malvoideae</taxon>
        <taxon>Gossypium</taxon>
    </lineage>
</organism>
<comment type="caution">
    <text evidence="1">The sequence shown here is derived from an EMBL/GenBank/DDBJ whole genome shotgun (WGS) entry which is preliminary data.</text>
</comment>
<proteinExistence type="predicted"/>
<protein>
    <recommendedName>
        <fullName evidence="3">Aminotransferase-like plant mobile domain-containing protein</fullName>
    </recommendedName>
</protein>
<evidence type="ECO:0000313" key="1">
    <source>
        <dbReference type="EMBL" id="MBA0859948.1"/>
    </source>
</evidence>
<evidence type="ECO:0000313" key="2">
    <source>
        <dbReference type="Proteomes" id="UP000593576"/>
    </source>
</evidence>
<gene>
    <name evidence="1" type="ORF">Goshw_012357</name>
</gene>